<accession>A0A919U6B7</accession>
<evidence type="ECO:0000313" key="3">
    <source>
        <dbReference type="Proteomes" id="UP000642125"/>
    </source>
</evidence>
<name>A0A919U6B7_9CELL</name>
<feature type="region of interest" description="Disordered" evidence="1">
    <location>
        <begin position="54"/>
        <end position="100"/>
    </location>
</feature>
<feature type="compositionally biased region" description="Basic and acidic residues" evidence="1">
    <location>
        <begin position="89"/>
        <end position="100"/>
    </location>
</feature>
<dbReference type="Proteomes" id="UP000642125">
    <property type="component" value="Unassembled WGS sequence"/>
</dbReference>
<dbReference type="EMBL" id="BONO01000007">
    <property type="protein sequence ID" value="GIG35877.1"/>
    <property type="molecule type" value="Genomic_DNA"/>
</dbReference>
<protein>
    <submittedName>
        <fullName evidence="2">Uncharacterized protein</fullName>
    </submittedName>
</protein>
<gene>
    <name evidence="2" type="ORF">Cpa01nite_12580</name>
</gene>
<sequence>MRAVRSDRVRCTALLSGCRRGPGRAPLDGLRADTVRRRTGVGTLPHYGMCDFAHQGRSTGEGDVGNREPARRARTASTLAGGGSCTGDPRAEARRRGEWT</sequence>
<evidence type="ECO:0000256" key="1">
    <source>
        <dbReference type="SAM" id="MobiDB-lite"/>
    </source>
</evidence>
<keyword evidence="3" id="KW-1185">Reference proteome</keyword>
<evidence type="ECO:0000313" key="2">
    <source>
        <dbReference type="EMBL" id="GIG35877.1"/>
    </source>
</evidence>
<reference evidence="2" key="1">
    <citation type="submission" date="2021-01" db="EMBL/GenBank/DDBJ databases">
        <title>Whole genome shotgun sequence of Cellulomonas pakistanensis NBRC 110800.</title>
        <authorList>
            <person name="Komaki H."/>
            <person name="Tamura T."/>
        </authorList>
    </citation>
    <scope>NUCLEOTIDE SEQUENCE</scope>
    <source>
        <strain evidence="2">NBRC 110800</strain>
    </source>
</reference>
<comment type="caution">
    <text evidence="2">The sequence shown here is derived from an EMBL/GenBank/DDBJ whole genome shotgun (WGS) entry which is preliminary data.</text>
</comment>
<proteinExistence type="predicted"/>
<organism evidence="2 3">
    <name type="scientific">Cellulomonas pakistanensis</name>
    <dbReference type="NCBI Taxonomy" id="992287"/>
    <lineage>
        <taxon>Bacteria</taxon>
        <taxon>Bacillati</taxon>
        <taxon>Actinomycetota</taxon>
        <taxon>Actinomycetes</taxon>
        <taxon>Micrococcales</taxon>
        <taxon>Cellulomonadaceae</taxon>
        <taxon>Cellulomonas</taxon>
    </lineage>
</organism>
<dbReference type="AlphaFoldDB" id="A0A919U6B7"/>